<dbReference type="AlphaFoldDB" id="A0ABD0UQ56"/>
<keyword evidence="1" id="KW-1133">Transmembrane helix</keyword>
<sequence>MAANQVKLFDPDFLDDNPIPKSFLDALLGAASSVAFMELFVVCLRYGSLRRKFQRLLLPLLFSLARKFPKCRPPLDVIRKFFFNLKLSGEFSVTLLDAKHVLIKLINDLDYCRVFAHRSYFVNNCFMKLAK</sequence>
<keyword evidence="3" id="KW-1185">Reference proteome</keyword>
<keyword evidence="1" id="KW-0472">Membrane</keyword>
<name>A0ABD0UQ56_DENTH</name>
<gene>
    <name evidence="2" type="ORF">M5K25_015153</name>
</gene>
<dbReference type="EMBL" id="JANQDX010000012">
    <property type="protein sequence ID" value="KAL0914774.1"/>
    <property type="molecule type" value="Genomic_DNA"/>
</dbReference>
<dbReference type="Proteomes" id="UP001552299">
    <property type="component" value="Unassembled WGS sequence"/>
</dbReference>
<organism evidence="2 3">
    <name type="scientific">Dendrobium thyrsiflorum</name>
    <name type="common">Pinecone-like raceme dendrobium</name>
    <name type="synonym">Orchid</name>
    <dbReference type="NCBI Taxonomy" id="117978"/>
    <lineage>
        <taxon>Eukaryota</taxon>
        <taxon>Viridiplantae</taxon>
        <taxon>Streptophyta</taxon>
        <taxon>Embryophyta</taxon>
        <taxon>Tracheophyta</taxon>
        <taxon>Spermatophyta</taxon>
        <taxon>Magnoliopsida</taxon>
        <taxon>Liliopsida</taxon>
        <taxon>Asparagales</taxon>
        <taxon>Orchidaceae</taxon>
        <taxon>Epidendroideae</taxon>
        <taxon>Malaxideae</taxon>
        <taxon>Dendrobiinae</taxon>
        <taxon>Dendrobium</taxon>
    </lineage>
</organism>
<evidence type="ECO:0000256" key="1">
    <source>
        <dbReference type="SAM" id="Phobius"/>
    </source>
</evidence>
<keyword evidence="1" id="KW-0812">Transmembrane</keyword>
<evidence type="ECO:0000313" key="3">
    <source>
        <dbReference type="Proteomes" id="UP001552299"/>
    </source>
</evidence>
<protein>
    <submittedName>
        <fullName evidence="2">Uncharacterized protein</fullName>
    </submittedName>
</protein>
<proteinExistence type="predicted"/>
<reference evidence="2 3" key="1">
    <citation type="journal article" date="2024" name="Plant Biotechnol. J.">
        <title>Dendrobium thyrsiflorum genome and its molecular insights into genes involved in important horticultural traits.</title>
        <authorList>
            <person name="Chen B."/>
            <person name="Wang J.Y."/>
            <person name="Zheng P.J."/>
            <person name="Li K.L."/>
            <person name="Liang Y.M."/>
            <person name="Chen X.F."/>
            <person name="Zhang C."/>
            <person name="Zhao X."/>
            <person name="He X."/>
            <person name="Zhang G.Q."/>
            <person name="Liu Z.J."/>
            <person name="Xu Q."/>
        </authorList>
    </citation>
    <scope>NUCLEOTIDE SEQUENCE [LARGE SCALE GENOMIC DNA]</scope>
    <source>
        <strain evidence="2">GZMU011</strain>
    </source>
</reference>
<comment type="caution">
    <text evidence="2">The sequence shown here is derived from an EMBL/GenBank/DDBJ whole genome shotgun (WGS) entry which is preliminary data.</text>
</comment>
<evidence type="ECO:0000313" key="2">
    <source>
        <dbReference type="EMBL" id="KAL0914774.1"/>
    </source>
</evidence>
<feature type="transmembrane region" description="Helical" evidence="1">
    <location>
        <begin position="26"/>
        <end position="47"/>
    </location>
</feature>
<accession>A0ABD0UQ56</accession>